<reference evidence="1 2" key="1">
    <citation type="submission" date="2019-03" db="EMBL/GenBank/DDBJ databases">
        <title>This is whole genome sequence of Paenibacillus sp MS74 strain.</title>
        <authorList>
            <person name="Trinh H.N."/>
        </authorList>
    </citation>
    <scope>NUCLEOTIDE SEQUENCE [LARGE SCALE GENOMIC DNA]</scope>
    <source>
        <strain evidence="1 2">MS74</strain>
    </source>
</reference>
<evidence type="ECO:0000313" key="1">
    <source>
        <dbReference type="EMBL" id="TDF97708.1"/>
    </source>
</evidence>
<protein>
    <submittedName>
        <fullName evidence="1">Uncharacterized protein</fullName>
    </submittedName>
</protein>
<sequence>MEKYSTLIGVVLEKLGQTYKELTFNYNGLDAILKEHSAEEAANTPELITIRDLRDTYGELIAQLEQRWPGIKD</sequence>
<comment type="caution">
    <text evidence="1">The sequence shown here is derived from an EMBL/GenBank/DDBJ whole genome shotgun (WGS) entry which is preliminary data.</text>
</comment>
<name>A0A4R5KRT0_9BACL</name>
<dbReference type="Proteomes" id="UP000295636">
    <property type="component" value="Unassembled WGS sequence"/>
</dbReference>
<dbReference type="RefSeq" id="WP_133229030.1">
    <property type="nucleotide sequence ID" value="NZ_SMRT01000005.1"/>
</dbReference>
<evidence type="ECO:0000313" key="2">
    <source>
        <dbReference type="Proteomes" id="UP000295636"/>
    </source>
</evidence>
<gene>
    <name evidence="1" type="ORF">E1757_14020</name>
</gene>
<dbReference type="EMBL" id="SMRT01000005">
    <property type="protein sequence ID" value="TDF97708.1"/>
    <property type="molecule type" value="Genomic_DNA"/>
</dbReference>
<keyword evidence="2" id="KW-1185">Reference proteome</keyword>
<accession>A0A4R5KRT0</accession>
<dbReference type="AlphaFoldDB" id="A0A4R5KRT0"/>
<dbReference type="OrthoDB" id="2625849at2"/>
<proteinExistence type="predicted"/>
<organism evidence="1 2">
    <name type="scientific">Paenibacillus piri</name>
    <dbReference type="NCBI Taxonomy" id="2547395"/>
    <lineage>
        <taxon>Bacteria</taxon>
        <taxon>Bacillati</taxon>
        <taxon>Bacillota</taxon>
        <taxon>Bacilli</taxon>
        <taxon>Bacillales</taxon>
        <taxon>Paenibacillaceae</taxon>
        <taxon>Paenibacillus</taxon>
    </lineage>
</organism>